<evidence type="ECO:0000313" key="1">
    <source>
        <dbReference type="EMBL" id="AOO94413.1"/>
    </source>
</evidence>
<dbReference type="AlphaFoldDB" id="A0A1B8R279"/>
<dbReference type="GeneID" id="61422575"/>
<name>A0A1B8R279_RHILT</name>
<dbReference type="EMBL" id="KX492049">
    <property type="protein sequence ID" value="AOO94413.1"/>
    <property type="molecule type" value="Genomic_DNA"/>
</dbReference>
<proteinExistence type="predicted"/>
<organism evidence="1">
    <name type="scientific">Rhizobium leguminosarum bv. trifolii</name>
    <dbReference type="NCBI Taxonomy" id="386"/>
    <lineage>
        <taxon>Bacteria</taxon>
        <taxon>Pseudomonadati</taxon>
        <taxon>Pseudomonadota</taxon>
        <taxon>Alphaproteobacteria</taxon>
        <taxon>Hyphomicrobiales</taxon>
        <taxon>Rhizobiaceae</taxon>
        <taxon>Rhizobium/Agrobacterium group</taxon>
        <taxon>Rhizobium</taxon>
    </lineage>
</organism>
<sequence>MSLSFRSPIYTIAIFCLLIAFGMYCGASRAVATEKPVHKPFDDRPMLCAAYYGHLAQGFKDKREPKKAQAYQAKFRILYERGIKNMIAGGSTRDEAHTMTQKYADLLGELALKQAAEVRSIASMCQREFPVPTIWN</sequence>
<protein>
    <submittedName>
        <fullName evidence="1">Uncharacterized protein</fullName>
    </submittedName>
</protein>
<dbReference type="RefSeq" id="WP_018245100.1">
    <property type="nucleotide sequence ID" value="NZ_MAMO01000177.1"/>
</dbReference>
<reference evidence="1" key="2">
    <citation type="journal article" date="2016" name="Front. Microbiol.">
        <title>The Regulatory Protein RosR Affects Rhizobium leguminosarum bv. trifolii Protein Profiles, Cell Surface Properties, and Symbiosis with Clover.</title>
        <authorList>
            <person name="Rachwal K."/>
            <person name="Boguszewska A."/>
            <person name="Kopcinska J."/>
            <person name="Karas M."/>
            <person name="Tchorzewski M."/>
            <person name="Janczarek M."/>
        </authorList>
    </citation>
    <scope>NUCLEOTIDE SEQUENCE</scope>
    <source>
        <strain evidence="1">Rt24.2</strain>
    </source>
</reference>
<accession>A0A1B8R279</accession>
<reference evidence="1" key="1">
    <citation type="journal article" date="2015" name="BMC Genomics">
        <title>Transcriptome profiling of a Rhizobium leguminosarum bv. trifolii rosR mutant reveals the role of the transcriptional regulator RosR in motility, synthesis of cell-surface components, and other cellular processes.</title>
        <authorList>
            <person name="Rachwal K."/>
            <person name="Matczynska E."/>
            <person name="Janczarek M."/>
        </authorList>
    </citation>
    <scope>NUCLEOTIDE SEQUENCE</scope>
    <source>
        <strain evidence="1">Rt24.2</strain>
    </source>
</reference>